<dbReference type="Pfam" id="PF07676">
    <property type="entry name" value="PD40"/>
    <property type="match status" value="2"/>
</dbReference>
<evidence type="ECO:0000313" key="3">
    <source>
        <dbReference type="Proteomes" id="UP000291142"/>
    </source>
</evidence>
<evidence type="ECO:0000256" key="1">
    <source>
        <dbReference type="SAM" id="SignalP"/>
    </source>
</evidence>
<dbReference type="Gene3D" id="2.120.10.30">
    <property type="entry name" value="TolB, C-terminal domain"/>
    <property type="match status" value="1"/>
</dbReference>
<keyword evidence="3" id="KW-1185">Reference proteome</keyword>
<dbReference type="AlphaFoldDB" id="A0A4Q9FF08"/>
<evidence type="ECO:0000313" key="2">
    <source>
        <dbReference type="EMBL" id="TBN04777.1"/>
    </source>
</evidence>
<dbReference type="SUPFAM" id="SSF82171">
    <property type="entry name" value="DPP6 N-terminal domain-like"/>
    <property type="match status" value="1"/>
</dbReference>
<dbReference type="RefSeq" id="WP_130963498.1">
    <property type="nucleotide sequence ID" value="NZ_SIRT01000003.1"/>
</dbReference>
<organism evidence="2 3">
    <name type="scientific">Hyunsoonleella flava</name>
    <dbReference type="NCBI Taxonomy" id="2527939"/>
    <lineage>
        <taxon>Bacteria</taxon>
        <taxon>Pseudomonadati</taxon>
        <taxon>Bacteroidota</taxon>
        <taxon>Flavobacteriia</taxon>
        <taxon>Flavobacteriales</taxon>
        <taxon>Flavobacteriaceae</taxon>
    </lineage>
</organism>
<feature type="chain" id="PRO_5020837549" description="WD40-like Beta Propeller Repeat" evidence="1">
    <location>
        <begin position="19"/>
        <end position="303"/>
    </location>
</feature>
<feature type="signal peptide" evidence="1">
    <location>
        <begin position="1"/>
        <end position="18"/>
    </location>
</feature>
<proteinExistence type="predicted"/>
<dbReference type="EMBL" id="SIRT01000003">
    <property type="protein sequence ID" value="TBN04777.1"/>
    <property type="molecule type" value="Genomic_DNA"/>
</dbReference>
<reference evidence="2 3" key="1">
    <citation type="submission" date="2019-02" db="EMBL/GenBank/DDBJ databases">
        <title>Hyunsoonleella sp., isolated from marine sediment.</title>
        <authorList>
            <person name="Liu B.-T."/>
        </authorList>
    </citation>
    <scope>NUCLEOTIDE SEQUENCE [LARGE SCALE GENOMIC DNA]</scope>
    <source>
        <strain evidence="2 3">T58</strain>
    </source>
</reference>
<dbReference type="Proteomes" id="UP000291142">
    <property type="component" value="Unassembled WGS sequence"/>
</dbReference>
<keyword evidence="1" id="KW-0732">Signal</keyword>
<comment type="caution">
    <text evidence="2">The sequence shown here is derived from an EMBL/GenBank/DDBJ whole genome shotgun (WGS) entry which is preliminary data.</text>
</comment>
<name>A0A4Q9FF08_9FLAO</name>
<evidence type="ECO:0008006" key="4">
    <source>
        <dbReference type="Google" id="ProtNLM"/>
    </source>
</evidence>
<dbReference type="InterPro" id="IPR011042">
    <property type="entry name" value="6-blade_b-propeller_TolB-like"/>
</dbReference>
<dbReference type="OrthoDB" id="9809364at2"/>
<sequence>MKLITAIFIILSPVVVFSQDKTVEVKNLDINNEYPHFALMPLNGNQIVFTSYRLKKNGKVKVAFTGEGVLSVYKGNIGANGTITNIKEIKIDTQAGLGSITSATLSADGKRIYIMTTYTDKNMPKGNFNKANFHLEIGEFRQGVGFTNFKVLPFCKPRFSYAHPALSADGKTLYFTANVKGGRQSTKGGSDIFMVDVLGDNTYGEIKNLGSKVNSYSREMFPVVSSDNTLYFSSDKSNGFGGYDIYKSKKNSDGTFTKAEKLPKPFNSKEDDFSLVQLNNNSGFLVSERDGGKGDNDIYFFHY</sequence>
<accession>A0A4Q9FF08</accession>
<dbReference type="InterPro" id="IPR011659">
    <property type="entry name" value="WD40"/>
</dbReference>
<protein>
    <recommendedName>
        <fullName evidence="4">WD40-like Beta Propeller Repeat</fullName>
    </recommendedName>
</protein>
<gene>
    <name evidence="2" type="ORF">EYD45_05820</name>
</gene>